<feature type="region of interest" description="Disordered" evidence="1">
    <location>
        <begin position="1"/>
        <end position="27"/>
    </location>
</feature>
<evidence type="ECO:0000256" key="1">
    <source>
        <dbReference type="SAM" id="MobiDB-lite"/>
    </source>
</evidence>
<sequence>MSVGNEDSETDESEEEEIQTGSLVTQSLPHTFERDALSFEVDEFRLDGVELNDQGNLNESDQVLSLVGESGWDLLEVEGTVELQSDTIQEVFPPEEWEDSPGRLALVKTNRLAINRSREILSDAPIEAGTHPFEIQLDRDEYRGTVNLEPYLVRSDNRDPGPTNCASKAGSRLANGEPWVVRLDEPTDGGGLLMPIIEDFEDTDRLPDDNHIHHLSLDEPRNPQLYLNRGHPQVVNVLENEGATGGPPRLRDVLYDYIEHSVWTQLLIQTARDTDTDTGETKHSWQDDVLEIFIDDLYPELDEDMAAVQLATDVRSVEDLPALVQKIEQAVHQRYDIPQDTTKLIEEAIQNDN</sequence>
<name>A0AAJ4UUM1_9EURY</name>
<dbReference type="EMBL" id="RJJC01000002">
    <property type="protein sequence ID" value="RNJ22619.1"/>
    <property type="molecule type" value="Genomic_DNA"/>
</dbReference>
<comment type="caution">
    <text evidence="2">The sequence shown here is derived from an EMBL/GenBank/DDBJ whole genome shotgun (WGS) entry which is preliminary data.</text>
</comment>
<keyword evidence="3" id="KW-1185">Reference proteome</keyword>
<feature type="compositionally biased region" description="Acidic residues" evidence="1">
    <location>
        <begin position="1"/>
        <end position="18"/>
    </location>
</feature>
<proteinExistence type="predicted"/>
<dbReference type="AlphaFoldDB" id="A0AAJ4UUM1"/>
<gene>
    <name evidence="2" type="ORF">Nmn1133_13350</name>
</gene>
<dbReference type="Proteomes" id="UP000270581">
    <property type="component" value="Unassembled WGS sequence"/>
</dbReference>
<evidence type="ECO:0000313" key="3">
    <source>
        <dbReference type="Proteomes" id="UP000270581"/>
    </source>
</evidence>
<evidence type="ECO:0000313" key="2">
    <source>
        <dbReference type="EMBL" id="RNJ22619.1"/>
    </source>
</evidence>
<organism evidence="2 3">
    <name type="scientific">Halosegnis longus</name>
    <dbReference type="NCBI Taxonomy" id="2216012"/>
    <lineage>
        <taxon>Archaea</taxon>
        <taxon>Methanobacteriati</taxon>
        <taxon>Methanobacteriota</taxon>
        <taxon>Stenosarchaea group</taxon>
        <taxon>Halobacteria</taxon>
        <taxon>Halobacteriales</taxon>
        <taxon>Natronomonadaceae</taxon>
        <taxon>Halosegnis</taxon>
    </lineage>
</organism>
<reference evidence="2 3" key="1">
    <citation type="submission" date="2018-11" db="EMBL/GenBank/DDBJ databases">
        <title>Genome sequences of Natronomonas sp. CBA1133.</title>
        <authorList>
            <person name="Roh S.W."/>
            <person name="Cha I.-T."/>
        </authorList>
    </citation>
    <scope>NUCLEOTIDE SEQUENCE [LARGE SCALE GENOMIC DNA]</scope>
    <source>
        <strain evidence="2 3">CBA1133</strain>
    </source>
</reference>
<accession>A0AAJ4UUM1</accession>
<protein>
    <submittedName>
        <fullName evidence="2">Uncharacterized protein</fullName>
    </submittedName>
</protein>
<dbReference type="RefSeq" id="WP_123124726.1">
    <property type="nucleotide sequence ID" value="NZ_RJJC01000002.1"/>
</dbReference>